<dbReference type="OrthoDB" id="9806285at2"/>
<dbReference type="SMART" id="SM00382">
    <property type="entry name" value="AAA"/>
    <property type="match status" value="1"/>
</dbReference>
<evidence type="ECO:0000256" key="7">
    <source>
        <dbReference type="ARBA" id="ARBA00023136"/>
    </source>
</evidence>
<evidence type="ECO:0000313" key="10">
    <source>
        <dbReference type="Proteomes" id="UP000242850"/>
    </source>
</evidence>
<dbReference type="PROSITE" id="PS50893">
    <property type="entry name" value="ABC_TRANSPORTER_2"/>
    <property type="match status" value="1"/>
</dbReference>
<dbReference type="InterPro" id="IPR027417">
    <property type="entry name" value="P-loop_NTPase"/>
</dbReference>
<evidence type="ECO:0000256" key="6">
    <source>
        <dbReference type="ARBA" id="ARBA00022840"/>
    </source>
</evidence>
<keyword evidence="6 9" id="KW-0067">ATP-binding</keyword>
<accession>A0A1H5VCJ1</accession>
<evidence type="ECO:0000313" key="9">
    <source>
        <dbReference type="EMBL" id="SEF84177.1"/>
    </source>
</evidence>
<evidence type="ECO:0000256" key="4">
    <source>
        <dbReference type="ARBA" id="ARBA00022475"/>
    </source>
</evidence>
<dbReference type="PROSITE" id="PS00211">
    <property type="entry name" value="ABC_TRANSPORTER_1"/>
    <property type="match status" value="1"/>
</dbReference>
<dbReference type="RefSeq" id="WP_103896111.1">
    <property type="nucleotide sequence ID" value="NZ_FNUK01000013.1"/>
</dbReference>
<comment type="similarity">
    <text evidence="2">Belongs to the ABC transporter superfamily.</text>
</comment>
<keyword evidence="4" id="KW-1003">Cell membrane</keyword>
<dbReference type="GO" id="GO:0005524">
    <property type="term" value="F:ATP binding"/>
    <property type="evidence" value="ECO:0007669"/>
    <property type="project" value="UniProtKB-KW"/>
</dbReference>
<dbReference type="InterPro" id="IPR003439">
    <property type="entry name" value="ABC_transporter-like_ATP-bd"/>
</dbReference>
<dbReference type="GO" id="GO:0015833">
    <property type="term" value="P:peptide transport"/>
    <property type="evidence" value="ECO:0007669"/>
    <property type="project" value="InterPro"/>
</dbReference>
<gene>
    <name evidence="9" type="ORF">SAMN05660865_01143</name>
</gene>
<dbReference type="PANTHER" id="PTHR43297">
    <property type="entry name" value="OLIGOPEPTIDE TRANSPORT ATP-BINDING PROTEIN APPD"/>
    <property type="match status" value="1"/>
</dbReference>
<dbReference type="Proteomes" id="UP000242850">
    <property type="component" value="Unassembled WGS sequence"/>
</dbReference>
<keyword evidence="10" id="KW-1185">Reference proteome</keyword>
<dbReference type="CDD" id="cd03257">
    <property type="entry name" value="ABC_NikE_OppD_transporters"/>
    <property type="match status" value="1"/>
</dbReference>
<dbReference type="InterPro" id="IPR003593">
    <property type="entry name" value="AAA+_ATPase"/>
</dbReference>
<evidence type="ECO:0000256" key="1">
    <source>
        <dbReference type="ARBA" id="ARBA00004202"/>
    </source>
</evidence>
<keyword evidence="3" id="KW-0813">Transport</keyword>
<dbReference type="Pfam" id="PF08352">
    <property type="entry name" value="oligo_HPY"/>
    <property type="match status" value="1"/>
</dbReference>
<dbReference type="GO" id="GO:0016887">
    <property type="term" value="F:ATP hydrolysis activity"/>
    <property type="evidence" value="ECO:0007669"/>
    <property type="project" value="InterPro"/>
</dbReference>
<evidence type="ECO:0000256" key="5">
    <source>
        <dbReference type="ARBA" id="ARBA00022741"/>
    </source>
</evidence>
<feature type="domain" description="ABC transporter" evidence="8">
    <location>
        <begin position="5"/>
        <end position="255"/>
    </location>
</feature>
<proteinExistence type="inferred from homology"/>
<keyword evidence="7" id="KW-0472">Membrane</keyword>
<keyword evidence="5" id="KW-0547">Nucleotide-binding</keyword>
<dbReference type="Pfam" id="PF00005">
    <property type="entry name" value="ABC_tran"/>
    <property type="match status" value="1"/>
</dbReference>
<evidence type="ECO:0000256" key="3">
    <source>
        <dbReference type="ARBA" id="ARBA00022448"/>
    </source>
</evidence>
<dbReference type="PANTHER" id="PTHR43297:SF2">
    <property type="entry name" value="DIPEPTIDE TRANSPORT ATP-BINDING PROTEIN DPPD"/>
    <property type="match status" value="1"/>
</dbReference>
<comment type="subcellular location">
    <subcellularLocation>
        <location evidence="1">Cell membrane</location>
        <topology evidence="1">Peripheral membrane protein</topology>
    </subcellularLocation>
</comment>
<dbReference type="InterPro" id="IPR017871">
    <property type="entry name" value="ABC_transporter-like_CS"/>
</dbReference>
<reference evidence="10" key="1">
    <citation type="submission" date="2016-10" db="EMBL/GenBank/DDBJ databases">
        <authorList>
            <person name="Varghese N."/>
            <person name="Submissions S."/>
        </authorList>
    </citation>
    <scope>NUCLEOTIDE SEQUENCE [LARGE SCALE GENOMIC DNA]</scope>
    <source>
        <strain evidence="10">DSM 5463</strain>
    </source>
</reference>
<name>A0A1H5VCJ1_9CLOT</name>
<dbReference type="InterPro" id="IPR050388">
    <property type="entry name" value="ABC_Ni/Peptide_Import"/>
</dbReference>
<evidence type="ECO:0000259" key="8">
    <source>
        <dbReference type="PROSITE" id="PS50893"/>
    </source>
</evidence>
<dbReference type="EMBL" id="FNUK01000013">
    <property type="protein sequence ID" value="SEF84177.1"/>
    <property type="molecule type" value="Genomic_DNA"/>
</dbReference>
<dbReference type="FunFam" id="3.40.50.300:FF:000016">
    <property type="entry name" value="Oligopeptide ABC transporter ATP-binding component"/>
    <property type="match status" value="1"/>
</dbReference>
<sequence length="336" mass="37663">MERLLEIKNLKTSFFTHVGEVKAVRGVSFHLDKGEALGIVGESGSGKSITMMSVMRLLADNGKIVDGEIWFNGRDLVKLSENEMQKIRGNEIGMIFQDPMTSLNPVLTIGDQLTEPLLKHKKMPKDKAIERAIEMLRLVGIPSPEKRIKQYPHEFSGGMRQRVMIAMALINEPKLLIADEPTTALDVTIQAQILELMKELKQKINTSIILITHDLGVVADVCNRINVMYGGLIVETGRTTDIFYNPKHPYTWGRLRSVPNPKTLVKERLKPIDGQPPDLLKPPAGCPFAPRCDYAMRVCMTHMPPLFEVGEQHKAACWLNHPDAPKVEAPVGRRHV</sequence>
<dbReference type="NCBIfam" id="TIGR01727">
    <property type="entry name" value="oligo_HPY"/>
    <property type="match status" value="1"/>
</dbReference>
<dbReference type="GO" id="GO:0005886">
    <property type="term" value="C:plasma membrane"/>
    <property type="evidence" value="ECO:0007669"/>
    <property type="project" value="UniProtKB-SubCell"/>
</dbReference>
<dbReference type="SUPFAM" id="SSF52540">
    <property type="entry name" value="P-loop containing nucleoside triphosphate hydrolases"/>
    <property type="match status" value="1"/>
</dbReference>
<protein>
    <submittedName>
        <fullName evidence="9">Oligopeptide transport system ATP-binding protein</fullName>
    </submittedName>
</protein>
<dbReference type="AlphaFoldDB" id="A0A1H5VCJ1"/>
<dbReference type="InterPro" id="IPR013563">
    <property type="entry name" value="Oligopep_ABC_C"/>
</dbReference>
<organism evidence="9 10">
    <name type="scientific">Caloramator fervidus</name>
    <dbReference type="NCBI Taxonomy" id="29344"/>
    <lineage>
        <taxon>Bacteria</taxon>
        <taxon>Bacillati</taxon>
        <taxon>Bacillota</taxon>
        <taxon>Clostridia</taxon>
        <taxon>Eubacteriales</taxon>
        <taxon>Clostridiaceae</taxon>
        <taxon>Caloramator</taxon>
    </lineage>
</organism>
<evidence type="ECO:0000256" key="2">
    <source>
        <dbReference type="ARBA" id="ARBA00005417"/>
    </source>
</evidence>
<dbReference type="Gene3D" id="3.40.50.300">
    <property type="entry name" value="P-loop containing nucleotide triphosphate hydrolases"/>
    <property type="match status" value="1"/>
</dbReference>